<proteinExistence type="predicted"/>
<dbReference type="SUPFAM" id="SSF51735">
    <property type="entry name" value="NAD(P)-binding Rossmann-fold domains"/>
    <property type="match status" value="1"/>
</dbReference>
<dbReference type="RefSeq" id="WP_163959180.1">
    <property type="nucleotide sequence ID" value="NZ_BAAAES010000008.1"/>
</dbReference>
<protein>
    <submittedName>
        <fullName evidence="2">NAD-dependent epimerase/dehydratase family protein</fullName>
    </submittedName>
</protein>
<dbReference type="Gene3D" id="3.40.50.720">
    <property type="entry name" value="NAD(P)-binding Rossmann-like Domain"/>
    <property type="match status" value="1"/>
</dbReference>
<evidence type="ECO:0000313" key="3">
    <source>
        <dbReference type="Proteomes" id="UP001500238"/>
    </source>
</evidence>
<feature type="domain" description="NAD-dependent epimerase/dehydratase" evidence="1">
    <location>
        <begin position="4"/>
        <end position="205"/>
    </location>
</feature>
<organism evidence="2 3">
    <name type="scientific">Sphingomonas insulae</name>
    <dbReference type="NCBI Taxonomy" id="424800"/>
    <lineage>
        <taxon>Bacteria</taxon>
        <taxon>Pseudomonadati</taxon>
        <taxon>Pseudomonadota</taxon>
        <taxon>Alphaproteobacteria</taxon>
        <taxon>Sphingomonadales</taxon>
        <taxon>Sphingomonadaceae</taxon>
        <taxon>Sphingomonas</taxon>
    </lineage>
</organism>
<name>A0ABN1HTQ9_9SPHN</name>
<dbReference type="InterPro" id="IPR051783">
    <property type="entry name" value="NAD(P)-dependent_oxidoreduct"/>
</dbReference>
<dbReference type="EMBL" id="BAAAES010000008">
    <property type="protein sequence ID" value="GAA0666950.1"/>
    <property type="molecule type" value="Genomic_DNA"/>
</dbReference>
<comment type="caution">
    <text evidence="2">The sequence shown here is derived from an EMBL/GenBank/DDBJ whole genome shotgun (WGS) entry which is preliminary data.</text>
</comment>
<dbReference type="InterPro" id="IPR001509">
    <property type="entry name" value="Epimerase_deHydtase"/>
</dbReference>
<evidence type="ECO:0000313" key="2">
    <source>
        <dbReference type="EMBL" id="GAA0666950.1"/>
    </source>
</evidence>
<gene>
    <name evidence="2" type="ORF">GCM10009102_16090</name>
</gene>
<evidence type="ECO:0000259" key="1">
    <source>
        <dbReference type="Pfam" id="PF01370"/>
    </source>
</evidence>
<dbReference type="PANTHER" id="PTHR48079">
    <property type="entry name" value="PROTEIN YEEZ"/>
    <property type="match status" value="1"/>
</dbReference>
<sequence length="311" mass="32614">MMRVLVLGADGFVGRRAIAALAASDWATPIAGSRRVREGTGVARIAVDATDRQALASALDGIDAVVNCVGGNASVIRRNAEALFAAAGSRRIVHLSSMAVYGSATGTITESAPLLADTGSYATAKAAAERLAADTDTVLLRPGCIYGAGSVQWSCAITALLARRRIGDLGRRGDGYSNLVHVDDVARAIVAALRSDSAGAAYNLAMADAPDWNAYFLAVARANGLVPVRRVPAWQLRGETTMLAIPLGLARRATRQAPPPIPAWLATLWQRDIRLDPTRAERELGMRWTPLAAGVAEAAQAVSVRRPVSEA</sequence>
<reference evidence="2 3" key="1">
    <citation type="journal article" date="2019" name="Int. J. Syst. Evol. Microbiol.">
        <title>The Global Catalogue of Microorganisms (GCM) 10K type strain sequencing project: providing services to taxonomists for standard genome sequencing and annotation.</title>
        <authorList>
            <consortium name="The Broad Institute Genomics Platform"/>
            <consortium name="The Broad Institute Genome Sequencing Center for Infectious Disease"/>
            <person name="Wu L."/>
            <person name="Ma J."/>
        </authorList>
    </citation>
    <scope>NUCLEOTIDE SEQUENCE [LARGE SCALE GENOMIC DNA]</scope>
    <source>
        <strain evidence="2 3">JCM 14603</strain>
    </source>
</reference>
<dbReference type="Proteomes" id="UP001500238">
    <property type="component" value="Unassembled WGS sequence"/>
</dbReference>
<accession>A0ABN1HTQ9</accession>
<keyword evidence="3" id="KW-1185">Reference proteome</keyword>
<dbReference type="Pfam" id="PF01370">
    <property type="entry name" value="Epimerase"/>
    <property type="match status" value="1"/>
</dbReference>
<dbReference type="PANTHER" id="PTHR48079:SF6">
    <property type="entry name" value="NAD(P)-BINDING DOMAIN-CONTAINING PROTEIN-RELATED"/>
    <property type="match status" value="1"/>
</dbReference>
<dbReference type="InterPro" id="IPR036291">
    <property type="entry name" value="NAD(P)-bd_dom_sf"/>
</dbReference>